<evidence type="ECO:0000256" key="4">
    <source>
        <dbReference type="ARBA" id="ARBA00023163"/>
    </source>
</evidence>
<dbReference type="SUPFAM" id="SSF52172">
    <property type="entry name" value="CheY-like"/>
    <property type="match status" value="1"/>
</dbReference>
<accession>A0ABN2K2M5</accession>
<name>A0ABN2K2M5_9MICO</name>
<comment type="caution">
    <text evidence="8">The sequence shown here is derived from an EMBL/GenBank/DDBJ whole genome shotgun (WGS) entry which is preliminary data.</text>
</comment>
<sequence length="243" mass="25391">MDPRGAAPDTPRVDRGDGWSGLVIRVLIVDDHQAVRAGLGVLLDGIDDLAIVGEAGDGREALRLIGEMPVDVVLMDVQMPVLDGVEATRLLVGRPDGPRVLVLTTFGVDDIVTAALAAGAAGFMLKTASADALIDAIRRVAAGDAVLAPEVTRAVVDRLRALDARVVPESPYPAASGRLADLTDREREVLDSLGFGLSNAEIADHLVISEATAKTHVSRVLGKLGLASRVQGALLARHEAERA</sequence>
<evidence type="ECO:0000313" key="9">
    <source>
        <dbReference type="Proteomes" id="UP001500506"/>
    </source>
</evidence>
<dbReference type="Gene3D" id="3.40.50.2300">
    <property type="match status" value="1"/>
</dbReference>
<dbReference type="Pfam" id="PF00072">
    <property type="entry name" value="Response_reg"/>
    <property type="match status" value="1"/>
</dbReference>
<dbReference type="InterPro" id="IPR001789">
    <property type="entry name" value="Sig_transdc_resp-reg_receiver"/>
</dbReference>
<dbReference type="PROSITE" id="PS50110">
    <property type="entry name" value="RESPONSE_REGULATORY"/>
    <property type="match status" value="1"/>
</dbReference>
<evidence type="ECO:0000259" key="6">
    <source>
        <dbReference type="PROSITE" id="PS50043"/>
    </source>
</evidence>
<dbReference type="PRINTS" id="PR00038">
    <property type="entry name" value="HTHLUXR"/>
</dbReference>
<dbReference type="PROSITE" id="PS50043">
    <property type="entry name" value="HTH_LUXR_2"/>
    <property type="match status" value="1"/>
</dbReference>
<keyword evidence="2" id="KW-0805">Transcription regulation</keyword>
<feature type="modified residue" description="4-aspartylphosphate" evidence="5">
    <location>
        <position position="76"/>
    </location>
</feature>
<keyword evidence="4" id="KW-0804">Transcription</keyword>
<keyword evidence="9" id="KW-1185">Reference proteome</keyword>
<dbReference type="InterPro" id="IPR058245">
    <property type="entry name" value="NreC/VraR/RcsB-like_REC"/>
</dbReference>
<dbReference type="InterPro" id="IPR011006">
    <property type="entry name" value="CheY-like_superfamily"/>
</dbReference>
<keyword evidence="1 5" id="KW-0597">Phosphoprotein</keyword>
<evidence type="ECO:0000313" key="8">
    <source>
        <dbReference type="EMBL" id="GAA1747095.1"/>
    </source>
</evidence>
<dbReference type="SUPFAM" id="SSF46894">
    <property type="entry name" value="C-terminal effector domain of the bipartite response regulators"/>
    <property type="match status" value="1"/>
</dbReference>
<dbReference type="InterPro" id="IPR039420">
    <property type="entry name" value="WalR-like"/>
</dbReference>
<gene>
    <name evidence="8" type="ORF">GCM10009747_00120</name>
</gene>
<dbReference type="PANTHER" id="PTHR43214">
    <property type="entry name" value="TWO-COMPONENT RESPONSE REGULATOR"/>
    <property type="match status" value="1"/>
</dbReference>
<evidence type="ECO:0000259" key="7">
    <source>
        <dbReference type="PROSITE" id="PS50110"/>
    </source>
</evidence>
<dbReference type="EMBL" id="BAAANH010000001">
    <property type="protein sequence ID" value="GAA1747095.1"/>
    <property type="molecule type" value="Genomic_DNA"/>
</dbReference>
<keyword evidence="3" id="KW-0238">DNA-binding</keyword>
<dbReference type="Pfam" id="PF00196">
    <property type="entry name" value="GerE"/>
    <property type="match status" value="1"/>
</dbReference>
<organism evidence="8 9">
    <name type="scientific">Agromyces humatus</name>
    <dbReference type="NCBI Taxonomy" id="279573"/>
    <lineage>
        <taxon>Bacteria</taxon>
        <taxon>Bacillati</taxon>
        <taxon>Actinomycetota</taxon>
        <taxon>Actinomycetes</taxon>
        <taxon>Micrococcales</taxon>
        <taxon>Microbacteriaceae</taxon>
        <taxon>Agromyces</taxon>
    </lineage>
</organism>
<protein>
    <submittedName>
        <fullName evidence="8">Response regulator transcription factor</fullName>
    </submittedName>
</protein>
<dbReference type="PANTHER" id="PTHR43214:SF24">
    <property type="entry name" value="TRANSCRIPTIONAL REGULATORY PROTEIN NARL-RELATED"/>
    <property type="match status" value="1"/>
</dbReference>
<dbReference type="CDD" id="cd17535">
    <property type="entry name" value="REC_NarL-like"/>
    <property type="match status" value="1"/>
</dbReference>
<reference evidence="8 9" key="1">
    <citation type="journal article" date="2019" name="Int. J. Syst. Evol. Microbiol.">
        <title>The Global Catalogue of Microorganisms (GCM) 10K type strain sequencing project: providing services to taxonomists for standard genome sequencing and annotation.</title>
        <authorList>
            <consortium name="The Broad Institute Genomics Platform"/>
            <consortium name="The Broad Institute Genome Sequencing Center for Infectious Disease"/>
            <person name="Wu L."/>
            <person name="Ma J."/>
        </authorList>
    </citation>
    <scope>NUCLEOTIDE SEQUENCE [LARGE SCALE GENOMIC DNA]</scope>
    <source>
        <strain evidence="8 9">JCM 14319</strain>
    </source>
</reference>
<dbReference type="InterPro" id="IPR000792">
    <property type="entry name" value="Tscrpt_reg_LuxR_C"/>
</dbReference>
<dbReference type="SMART" id="SM00448">
    <property type="entry name" value="REC"/>
    <property type="match status" value="1"/>
</dbReference>
<dbReference type="Proteomes" id="UP001500506">
    <property type="component" value="Unassembled WGS sequence"/>
</dbReference>
<evidence type="ECO:0000256" key="5">
    <source>
        <dbReference type="PROSITE-ProRule" id="PRU00169"/>
    </source>
</evidence>
<evidence type="ECO:0000256" key="3">
    <source>
        <dbReference type="ARBA" id="ARBA00023125"/>
    </source>
</evidence>
<feature type="domain" description="Response regulatory" evidence="7">
    <location>
        <begin position="25"/>
        <end position="141"/>
    </location>
</feature>
<proteinExistence type="predicted"/>
<evidence type="ECO:0000256" key="2">
    <source>
        <dbReference type="ARBA" id="ARBA00023015"/>
    </source>
</evidence>
<dbReference type="SMART" id="SM00421">
    <property type="entry name" value="HTH_LUXR"/>
    <property type="match status" value="1"/>
</dbReference>
<feature type="domain" description="HTH luxR-type" evidence="6">
    <location>
        <begin position="175"/>
        <end position="240"/>
    </location>
</feature>
<evidence type="ECO:0000256" key="1">
    <source>
        <dbReference type="ARBA" id="ARBA00022553"/>
    </source>
</evidence>
<dbReference type="CDD" id="cd06170">
    <property type="entry name" value="LuxR_C_like"/>
    <property type="match status" value="1"/>
</dbReference>
<dbReference type="InterPro" id="IPR016032">
    <property type="entry name" value="Sig_transdc_resp-reg_C-effctor"/>
</dbReference>